<sequence length="465" mass="50622">MAEGASFAGRHTGFDLLPPSATAVERALSLVSAGARDAIPWDDLAACFDPARCAERLLPWLATVYSVDLWIETWPVTRNREVIARAIELHRLKGTLGGIEAYLGLVDAHIVAVRTPPDLFFLDEEDGFGRAAWLSRLPEIQIRHWMRRGSADQAGALDDPAEGIADGEVSMGPLEVFLDDDEPDVTIGALFCLEAEDQPLTGAEAVLIMEGRETRLAIEPLGEDGPRIGIIADVERLHVPQPSDPYWFLALDDAVGDPDPGFIGDEDGCAFVLTTDRAYAVLIRRGRQTFADFAGPTVIGRDVVDVDPVRLYPESPAPATWFLDECAGDVIDGLGSAEPLGYLADEAEVLTAYVDSWRLVDPDVPETHGPAFSFLGVDRLGMPPFEAELTVDRLEPSHPLGLFLGDVPGDDDALGYLIEDEFAALAEICAAIDTAKSRRDRILIDGNHRSRKSLREMTALRELFA</sequence>
<dbReference type="STRING" id="665126.ABB55_14090"/>
<evidence type="ECO:0008006" key="3">
    <source>
        <dbReference type="Google" id="ProtNLM"/>
    </source>
</evidence>
<keyword evidence="2" id="KW-1185">Reference proteome</keyword>
<protein>
    <recommendedName>
        <fullName evidence="3">Phage tail protein</fullName>
    </recommendedName>
</protein>
<dbReference type="Proteomes" id="UP000048984">
    <property type="component" value="Unassembled WGS sequence"/>
</dbReference>
<reference evidence="1 2" key="2">
    <citation type="submission" date="2015-10" db="EMBL/GenBank/DDBJ databases">
        <title>Draft Genome Sequence of Prosthecomicrobium hirschii ATCC 27832.</title>
        <authorList>
            <person name="Daniel J."/>
            <person name="Givan S.A."/>
            <person name="Brun Y.V."/>
            <person name="Brown P.J."/>
        </authorList>
    </citation>
    <scope>NUCLEOTIDE SEQUENCE [LARGE SCALE GENOMIC DNA]</scope>
    <source>
        <strain evidence="1 2">16</strain>
    </source>
</reference>
<proteinExistence type="predicted"/>
<evidence type="ECO:0000313" key="1">
    <source>
        <dbReference type="EMBL" id="KPL53203.1"/>
    </source>
</evidence>
<accession>A0A0P6W260</accession>
<reference evidence="1 2" key="1">
    <citation type="submission" date="2015-09" db="EMBL/GenBank/DDBJ databases">
        <authorList>
            <person name="Jackson K.R."/>
            <person name="Lunt B.L."/>
            <person name="Fisher J.N.B."/>
            <person name="Gardner A.V."/>
            <person name="Bailey M.E."/>
            <person name="Deus L.M."/>
            <person name="Earl A.S."/>
            <person name="Gibby P.D."/>
            <person name="Hartmann K.A."/>
            <person name="Liu J.E."/>
            <person name="Manci A.M."/>
            <person name="Nielsen D.A."/>
            <person name="Solomon M.B."/>
            <person name="Breakwell D.P."/>
            <person name="Burnett S.H."/>
            <person name="Grose J.H."/>
        </authorList>
    </citation>
    <scope>NUCLEOTIDE SEQUENCE [LARGE SCALE GENOMIC DNA]</scope>
    <source>
        <strain evidence="1 2">16</strain>
    </source>
</reference>
<dbReference type="RefSeq" id="WP_054359368.1">
    <property type="nucleotide sequence ID" value="NZ_LJYW01000001.1"/>
</dbReference>
<gene>
    <name evidence="1" type="ORF">ABB55_14090</name>
</gene>
<evidence type="ECO:0000313" key="2">
    <source>
        <dbReference type="Proteomes" id="UP000048984"/>
    </source>
</evidence>
<dbReference type="EMBL" id="LJYW01000001">
    <property type="protein sequence ID" value="KPL53203.1"/>
    <property type="molecule type" value="Genomic_DNA"/>
</dbReference>
<dbReference type="InterPro" id="IPR006521">
    <property type="entry name" value="Tail_protein_I"/>
</dbReference>
<comment type="caution">
    <text evidence="1">The sequence shown here is derived from an EMBL/GenBank/DDBJ whole genome shotgun (WGS) entry which is preliminary data.</text>
</comment>
<organism evidence="1 2">
    <name type="scientific">Prosthecodimorpha hirschii</name>
    <dbReference type="NCBI Taxonomy" id="665126"/>
    <lineage>
        <taxon>Bacteria</taxon>
        <taxon>Pseudomonadati</taxon>
        <taxon>Pseudomonadota</taxon>
        <taxon>Alphaproteobacteria</taxon>
        <taxon>Hyphomicrobiales</taxon>
        <taxon>Ancalomicrobiaceae</taxon>
        <taxon>Prosthecodimorpha</taxon>
    </lineage>
</organism>
<dbReference type="NCBIfam" id="TIGR01634">
    <property type="entry name" value="tail_P2_I"/>
    <property type="match status" value="1"/>
</dbReference>
<dbReference type="AlphaFoldDB" id="A0A0P6W260"/>
<name>A0A0P6W260_9HYPH</name>
<dbReference type="Pfam" id="PF09684">
    <property type="entry name" value="Tail_P2_I"/>
    <property type="match status" value="1"/>
</dbReference>